<organism evidence="15">
    <name type="scientific">Medioppia subpectinata</name>
    <dbReference type="NCBI Taxonomy" id="1979941"/>
    <lineage>
        <taxon>Eukaryota</taxon>
        <taxon>Metazoa</taxon>
        <taxon>Ecdysozoa</taxon>
        <taxon>Arthropoda</taxon>
        <taxon>Chelicerata</taxon>
        <taxon>Arachnida</taxon>
        <taxon>Acari</taxon>
        <taxon>Acariformes</taxon>
        <taxon>Sarcoptiformes</taxon>
        <taxon>Oribatida</taxon>
        <taxon>Brachypylina</taxon>
        <taxon>Oppioidea</taxon>
        <taxon>Oppiidae</taxon>
        <taxon>Medioppia</taxon>
    </lineage>
</organism>
<evidence type="ECO:0000256" key="10">
    <source>
        <dbReference type="ARBA" id="ARBA00023004"/>
    </source>
</evidence>
<dbReference type="PROSITE" id="PS00086">
    <property type="entry name" value="CYTOCHROME_P450"/>
    <property type="match status" value="1"/>
</dbReference>
<comment type="subcellular location">
    <subcellularLocation>
        <location evidence="4">Endoplasmic reticulum membrane</location>
        <topology evidence="4">Peripheral membrane protein</topology>
    </subcellularLocation>
    <subcellularLocation>
        <location evidence="3">Microsome membrane</location>
        <topology evidence="3">Peripheral membrane protein</topology>
    </subcellularLocation>
</comment>
<dbReference type="FunFam" id="1.10.630.10:FF:000182">
    <property type="entry name" value="Cytochrome P450 3A4"/>
    <property type="match status" value="1"/>
</dbReference>
<dbReference type="GO" id="GO:0008395">
    <property type="term" value="F:steroid hydroxylase activity"/>
    <property type="evidence" value="ECO:0007669"/>
    <property type="project" value="TreeGrafter"/>
</dbReference>
<evidence type="ECO:0000256" key="5">
    <source>
        <dbReference type="ARBA" id="ARBA00010617"/>
    </source>
</evidence>
<keyword evidence="10 13" id="KW-0408">Iron</keyword>
<dbReference type="PRINTS" id="PR00465">
    <property type="entry name" value="EP450IV"/>
</dbReference>
<dbReference type="OrthoDB" id="6692864at2759"/>
<evidence type="ECO:0000256" key="14">
    <source>
        <dbReference type="RuleBase" id="RU000461"/>
    </source>
</evidence>
<dbReference type="EMBL" id="CAJPIZ010009081">
    <property type="protein sequence ID" value="CAG2111604.1"/>
    <property type="molecule type" value="Genomic_DNA"/>
</dbReference>
<dbReference type="InterPro" id="IPR036396">
    <property type="entry name" value="Cyt_P450_sf"/>
</dbReference>
<evidence type="ECO:0000256" key="1">
    <source>
        <dbReference type="ARBA" id="ARBA00001971"/>
    </source>
</evidence>
<protein>
    <recommendedName>
        <fullName evidence="17">Cytochrome P450</fullName>
    </recommendedName>
</protein>
<keyword evidence="6 13" id="KW-0349">Heme</keyword>
<dbReference type="GO" id="GO:0005506">
    <property type="term" value="F:iron ion binding"/>
    <property type="evidence" value="ECO:0007669"/>
    <property type="project" value="InterPro"/>
</dbReference>
<dbReference type="GO" id="GO:0016705">
    <property type="term" value="F:oxidoreductase activity, acting on paired donors, with incorporation or reduction of molecular oxygen"/>
    <property type="evidence" value="ECO:0007669"/>
    <property type="project" value="InterPro"/>
</dbReference>
<dbReference type="SUPFAM" id="SSF48264">
    <property type="entry name" value="Cytochrome P450"/>
    <property type="match status" value="1"/>
</dbReference>
<dbReference type="PANTHER" id="PTHR24302">
    <property type="entry name" value="CYTOCHROME P450 FAMILY 3"/>
    <property type="match status" value="1"/>
</dbReference>
<dbReference type="EMBL" id="OC863656">
    <property type="protein sequence ID" value="CAD7631174.1"/>
    <property type="molecule type" value="Genomic_DNA"/>
</dbReference>
<keyword evidence="8" id="KW-0256">Endoplasmic reticulum</keyword>
<evidence type="ECO:0000256" key="2">
    <source>
        <dbReference type="ARBA" id="ARBA00003690"/>
    </source>
</evidence>
<keyword evidence="7 13" id="KW-0479">Metal-binding</keyword>
<evidence type="ECO:0000256" key="7">
    <source>
        <dbReference type="ARBA" id="ARBA00022723"/>
    </source>
</evidence>
<dbReference type="InterPro" id="IPR050705">
    <property type="entry name" value="Cytochrome_P450_3A"/>
</dbReference>
<reference evidence="15" key="1">
    <citation type="submission" date="2020-11" db="EMBL/GenBank/DDBJ databases">
        <authorList>
            <person name="Tran Van P."/>
        </authorList>
    </citation>
    <scope>NUCLEOTIDE SEQUENCE</scope>
</reference>
<evidence type="ECO:0000256" key="12">
    <source>
        <dbReference type="ARBA" id="ARBA00043906"/>
    </source>
</evidence>
<evidence type="ECO:0000313" key="15">
    <source>
        <dbReference type="EMBL" id="CAD7631174.1"/>
    </source>
</evidence>
<dbReference type="GO" id="GO:0020037">
    <property type="term" value="F:heme binding"/>
    <property type="evidence" value="ECO:0007669"/>
    <property type="project" value="InterPro"/>
</dbReference>
<evidence type="ECO:0000256" key="9">
    <source>
        <dbReference type="ARBA" id="ARBA00023002"/>
    </source>
</evidence>
<name>A0A7R9KZR9_9ACAR</name>
<comment type="function">
    <text evidence="12">Cytochromes P450 are a group of heme-thiolate monooxygenases. They oxidize a variety of structurally unrelated compounds, including steroids, fatty acids, and xenobiotics.</text>
</comment>
<dbReference type="InterPro" id="IPR002403">
    <property type="entry name" value="Cyt_P450_E_grp-IV"/>
</dbReference>
<keyword evidence="16" id="KW-1185">Reference proteome</keyword>
<proteinExistence type="inferred from homology"/>
<gene>
    <name evidence="15" type="ORF">OSB1V03_LOCUS11583</name>
</gene>
<comment type="function">
    <text evidence="2">May be involved in the metabolism of insect hormones and in the breakdown of synthetic insecticides.</text>
</comment>
<evidence type="ECO:0008006" key="17">
    <source>
        <dbReference type="Google" id="ProtNLM"/>
    </source>
</evidence>
<evidence type="ECO:0000256" key="4">
    <source>
        <dbReference type="ARBA" id="ARBA00004406"/>
    </source>
</evidence>
<dbReference type="AlphaFoldDB" id="A0A7R9KZR9"/>
<keyword evidence="9 14" id="KW-0560">Oxidoreductase</keyword>
<dbReference type="Gene3D" id="1.10.630.10">
    <property type="entry name" value="Cytochrome P450"/>
    <property type="match status" value="1"/>
</dbReference>
<feature type="non-terminal residue" evidence="15">
    <location>
        <position position="432"/>
    </location>
</feature>
<accession>A0A7R9KZR9</accession>
<dbReference type="Proteomes" id="UP000759131">
    <property type="component" value="Unassembled WGS sequence"/>
</dbReference>
<dbReference type="Pfam" id="PF00067">
    <property type="entry name" value="p450"/>
    <property type="match status" value="1"/>
</dbReference>
<dbReference type="InterPro" id="IPR017972">
    <property type="entry name" value="Cyt_P450_CS"/>
</dbReference>
<dbReference type="InterPro" id="IPR001128">
    <property type="entry name" value="Cyt_P450"/>
</dbReference>
<evidence type="ECO:0000256" key="8">
    <source>
        <dbReference type="ARBA" id="ARBA00022848"/>
    </source>
</evidence>
<evidence type="ECO:0000313" key="16">
    <source>
        <dbReference type="Proteomes" id="UP000759131"/>
    </source>
</evidence>
<keyword evidence="11 14" id="KW-0503">Monooxygenase</keyword>
<comment type="cofactor">
    <cofactor evidence="1 13">
        <name>heme</name>
        <dbReference type="ChEBI" id="CHEBI:30413"/>
    </cofactor>
</comment>
<evidence type="ECO:0000256" key="11">
    <source>
        <dbReference type="ARBA" id="ARBA00023033"/>
    </source>
</evidence>
<dbReference type="PANTHER" id="PTHR24302:SF15">
    <property type="entry name" value="FATTY-ACID PEROXYGENASE"/>
    <property type="match status" value="1"/>
</dbReference>
<evidence type="ECO:0000256" key="3">
    <source>
        <dbReference type="ARBA" id="ARBA00004174"/>
    </source>
</evidence>
<sequence length="432" mass="49383">MRCHQNYGKVVGFYEGLKPALSITDPELIRQILITKFHDYPTRRVWAADSEPLSNGLFFLPYERWKPVRRLHSPAFTIGHMRAQTQKIGDTCARLCCRLDRAADSARAVDFRHAYDAYTFDVITKTLADYDTNAVDRPDTNRLFHSLLGIFQNDQGWREKLVYYVPGVRLVVDLAFFVRQAQSLIADALGALIGDRVSANRRVPDLLQNLVDASVWADGYPTGDKFGQYFVDNNNNDKNNNQATKKLTEVEVFGQCMNMLAAGQETAASQLCLLTRVLALEPRYQTALVREIRQTLYTTDNRLDIDYDKLLTMPMLDSFLKEGMRLYSAASRIERKTTRDMVFNGLHLPKGTHLIMPIWALHTDPDNFANPLEFKLGRFLPKNSVKIKPYTYLPFGTGPRNCIGMRLAVLEIKYTLVQLLDKYEFVPCDSTK</sequence>
<evidence type="ECO:0000256" key="13">
    <source>
        <dbReference type="PIRSR" id="PIRSR602403-1"/>
    </source>
</evidence>
<feature type="binding site" description="axial binding residue" evidence="13">
    <location>
        <position position="402"/>
    </location>
    <ligand>
        <name>heme</name>
        <dbReference type="ChEBI" id="CHEBI:30413"/>
    </ligand>
    <ligandPart>
        <name>Fe</name>
        <dbReference type="ChEBI" id="CHEBI:18248"/>
    </ligandPart>
</feature>
<dbReference type="PRINTS" id="PR00385">
    <property type="entry name" value="P450"/>
</dbReference>
<evidence type="ECO:0000256" key="6">
    <source>
        <dbReference type="ARBA" id="ARBA00022617"/>
    </source>
</evidence>
<comment type="similarity">
    <text evidence="5 14">Belongs to the cytochrome P450 family.</text>
</comment>
<keyword evidence="8" id="KW-0492">Microsome</keyword>
<dbReference type="GO" id="GO:0005789">
    <property type="term" value="C:endoplasmic reticulum membrane"/>
    <property type="evidence" value="ECO:0007669"/>
    <property type="project" value="UniProtKB-SubCell"/>
</dbReference>